<evidence type="ECO:0000313" key="1">
    <source>
        <dbReference type="EMBL" id="KXZ41035.1"/>
    </source>
</evidence>
<protein>
    <submittedName>
        <fullName evidence="1">Uncharacterized protein</fullName>
    </submittedName>
</protein>
<sequence length="128" mass="13475">MVNSKTHLIRCRGAGLSFAPLEYLTSAVLDGSPHMLTVVAFERGEWRVTRQNARSRAWLGDLTALSPAASPLPPAAAPGTGGQRYEDALLRLFSADPAALDAMLAAMGASTSGTWQGALPGRPAREMV</sequence>
<evidence type="ECO:0000313" key="2">
    <source>
        <dbReference type="Proteomes" id="UP000075714"/>
    </source>
</evidence>
<name>A0A150FV20_GONPE</name>
<accession>A0A150FV20</accession>
<dbReference type="Proteomes" id="UP000075714">
    <property type="component" value="Unassembled WGS sequence"/>
</dbReference>
<reference evidence="2" key="1">
    <citation type="journal article" date="2016" name="Nat. Commun.">
        <title>The Gonium pectorale genome demonstrates co-option of cell cycle regulation during the evolution of multicellularity.</title>
        <authorList>
            <person name="Hanschen E.R."/>
            <person name="Marriage T.N."/>
            <person name="Ferris P.J."/>
            <person name="Hamaji T."/>
            <person name="Toyoda A."/>
            <person name="Fujiyama A."/>
            <person name="Neme R."/>
            <person name="Noguchi H."/>
            <person name="Minakuchi Y."/>
            <person name="Suzuki M."/>
            <person name="Kawai-Toyooka H."/>
            <person name="Smith D.R."/>
            <person name="Sparks H."/>
            <person name="Anderson J."/>
            <person name="Bakaric R."/>
            <person name="Luria V."/>
            <person name="Karger A."/>
            <person name="Kirschner M.W."/>
            <person name="Durand P.M."/>
            <person name="Michod R.E."/>
            <person name="Nozaki H."/>
            <person name="Olson B.J."/>
        </authorList>
    </citation>
    <scope>NUCLEOTIDE SEQUENCE [LARGE SCALE GENOMIC DNA]</scope>
    <source>
        <strain evidence="2">NIES-2863</strain>
    </source>
</reference>
<comment type="caution">
    <text evidence="1">The sequence shown here is derived from an EMBL/GenBank/DDBJ whole genome shotgun (WGS) entry which is preliminary data.</text>
</comment>
<proteinExistence type="predicted"/>
<dbReference type="EMBL" id="LSYV01000935">
    <property type="protein sequence ID" value="KXZ41035.1"/>
    <property type="molecule type" value="Genomic_DNA"/>
</dbReference>
<gene>
    <name evidence="1" type="ORF">GPECTOR_939g195</name>
</gene>
<organism evidence="1 2">
    <name type="scientific">Gonium pectorale</name>
    <name type="common">Green alga</name>
    <dbReference type="NCBI Taxonomy" id="33097"/>
    <lineage>
        <taxon>Eukaryota</taxon>
        <taxon>Viridiplantae</taxon>
        <taxon>Chlorophyta</taxon>
        <taxon>core chlorophytes</taxon>
        <taxon>Chlorophyceae</taxon>
        <taxon>CS clade</taxon>
        <taxon>Chlamydomonadales</taxon>
        <taxon>Volvocaceae</taxon>
        <taxon>Gonium</taxon>
    </lineage>
</organism>
<dbReference type="AlphaFoldDB" id="A0A150FV20"/>
<keyword evidence="2" id="KW-1185">Reference proteome</keyword>